<organism evidence="1 2">
    <name type="scientific">Solidesulfovibrio carbinoliphilus subsp. oakridgensis</name>
    <dbReference type="NCBI Taxonomy" id="694327"/>
    <lineage>
        <taxon>Bacteria</taxon>
        <taxon>Pseudomonadati</taxon>
        <taxon>Thermodesulfobacteriota</taxon>
        <taxon>Desulfovibrionia</taxon>
        <taxon>Desulfovibrionales</taxon>
        <taxon>Desulfovibrionaceae</taxon>
        <taxon>Solidesulfovibrio</taxon>
    </lineage>
</organism>
<dbReference type="EMBL" id="CM001368">
    <property type="protein sequence ID" value="EHJ49531.1"/>
    <property type="molecule type" value="Genomic_DNA"/>
</dbReference>
<evidence type="ECO:0000313" key="2">
    <source>
        <dbReference type="Proteomes" id="UP000004662"/>
    </source>
</evidence>
<dbReference type="RefSeq" id="WP_009182855.1">
    <property type="nucleotide sequence ID" value="NZ_CM001368.1"/>
</dbReference>
<name>G7QC85_9BACT</name>
<reference evidence="2" key="1">
    <citation type="journal article" date="2015" name="Genome Announc.">
        <title>High-Quality Draft Genome Sequence of Desulfovibrio carbinoliphilus FW-101-2B, an Organic Acid-Oxidizing Sulfate-Reducing Bacterium Isolated from Uranium(VI)-Contaminated Groundwater.</title>
        <authorList>
            <person name="Ramsay B.D."/>
            <person name="Hwang C."/>
            <person name="Woo H.L."/>
            <person name="Carroll S.L."/>
            <person name="Lucas S."/>
            <person name="Han J."/>
            <person name="Lapidus A.L."/>
            <person name="Cheng J.F."/>
            <person name="Goodwin L.A."/>
            <person name="Pitluck S."/>
            <person name="Peters L."/>
            <person name="Chertkov O."/>
            <person name="Held B."/>
            <person name="Detter J.C."/>
            <person name="Han C.S."/>
            <person name="Tapia R."/>
            <person name="Land M.L."/>
            <person name="Hauser L.J."/>
            <person name="Kyrpides N.C."/>
            <person name="Ivanova N.N."/>
            <person name="Mikhailova N."/>
            <person name="Pagani I."/>
            <person name="Woyke T."/>
            <person name="Arkin A.P."/>
            <person name="Dehal P."/>
            <person name="Chivian D."/>
            <person name="Criddle C.S."/>
            <person name="Wu W."/>
            <person name="Chakraborty R."/>
            <person name="Hazen T.C."/>
            <person name="Fields M.W."/>
        </authorList>
    </citation>
    <scope>NUCLEOTIDE SEQUENCE [LARGE SCALE GENOMIC DNA]</scope>
    <source>
        <strain evidence="2">FW-101-2B</strain>
    </source>
</reference>
<protein>
    <submittedName>
        <fullName evidence="1">Uncharacterized protein</fullName>
    </submittedName>
</protein>
<gene>
    <name evidence="1" type="ORF">DFW101_3535</name>
</gene>
<sequence length="143" mass="15849">MVTNTTDLPDNLDDLKALRNSTMSAYITAREAEQERNDEEDYTPGDSARLMATLRVIDAKIHTMPKPAPIEEPIIDPNNEMTWPSMQSGLVTVEMAYLMGRHAAVTPGCIHPDQGEKHGFFGPVTSAYRRGWEDATKTNGQGE</sequence>
<proteinExistence type="predicted"/>
<accession>G7QC85</accession>
<dbReference type="STRING" id="694327.DFW101_3535"/>
<dbReference type="AlphaFoldDB" id="G7QC85"/>
<dbReference type="Proteomes" id="UP000004662">
    <property type="component" value="Chromosome"/>
</dbReference>
<keyword evidence="2" id="KW-1185">Reference proteome</keyword>
<evidence type="ECO:0000313" key="1">
    <source>
        <dbReference type="EMBL" id="EHJ49531.1"/>
    </source>
</evidence>
<dbReference type="HOGENOM" id="CLU_1803043_0_0_7"/>